<accession>A0ABX0VVB7</accession>
<evidence type="ECO:0000313" key="2">
    <source>
        <dbReference type="Proteomes" id="UP000709466"/>
    </source>
</evidence>
<dbReference type="GO" id="GO:0016301">
    <property type="term" value="F:kinase activity"/>
    <property type="evidence" value="ECO:0007669"/>
    <property type="project" value="UniProtKB-KW"/>
</dbReference>
<evidence type="ECO:0000313" key="1">
    <source>
        <dbReference type="EMBL" id="NIY71162.1"/>
    </source>
</evidence>
<organism evidence="1 2">
    <name type="scientific">Marivivens donghaensis</name>
    <dbReference type="NCBI Taxonomy" id="1699413"/>
    <lineage>
        <taxon>Bacteria</taxon>
        <taxon>Pseudomonadati</taxon>
        <taxon>Pseudomonadota</taxon>
        <taxon>Alphaproteobacteria</taxon>
        <taxon>Rhodobacterales</taxon>
        <taxon>Paracoccaceae</taxon>
        <taxon>Marivivens group</taxon>
        <taxon>Marivivens</taxon>
    </lineage>
</organism>
<keyword evidence="1" id="KW-0418">Kinase</keyword>
<sequence>MRSARLAVLAIVLTALVAGAGLYYSLVYAYYDVLAGDDLPEISLISATTGEAEGIAVSEVQAIDSDSSPIRLRACFETPTPLDELAATYEVYENAVPLNAPGWFSCFDAKQLGAELEDGDAVAFLGTPNINYGIDRIVAITPAGNGYVWNQINACGDAKFNGDPLPEGCPTPPEGMN</sequence>
<proteinExistence type="predicted"/>
<dbReference type="EMBL" id="JAATOP010000001">
    <property type="protein sequence ID" value="NIY71162.1"/>
    <property type="molecule type" value="Genomic_DNA"/>
</dbReference>
<reference evidence="1 2" key="1">
    <citation type="submission" date="2020-03" db="EMBL/GenBank/DDBJ databases">
        <title>Bacterial isolates of synthetic phycosphere.</title>
        <authorList>
            <person name="Fu H."/>
            <person name="Moran M.A."/>
        </authorList>
    </citation>
    <scope>NUCLEOTIDE SEQUENCE [LARGE SCALE GENOMIC DNA]</scope>
    <source>
        <strain evidence="1 2">HF1</strain>
    </source>
</reference>
<protein>
    <submittedName>
        <fullName evidence="1">Histidine kinase</fullName>
    </submittedName>
</protein>
<name>A0ABX0VVB7_9RHOB</name>
<comment type="caution">
    <text evidence="1">The sequence shown here is derived from an EMBL/GenBank/DDBJ whole genome shotgun (WGS) entry which is preliminary data.</text>
</comment>
<dbReference type="InterPro" id="IPR045616">
    <property type="entry name" value="DUF6446"/>
</dbReference>
<dbReference type="Proteomes" id="UP000709466">
    <property type="component" value="Unassembled WGS sequence"/>
</dbReference>
<dbReference type="RefSeq" id="WP_167636043.1">
    <property type="nucleotide sequence ID" value="NZ_JAATOP010000001.1"/>
</dbReference>
<keyword evidence="1" id="KW-0808">Transferase</keyword>
<dbReference type="Pfam" id="PF20044">
    <property type="entry name" value="DUF6446"/>
    <property type="match status" value="1"/>
</dbReference>
<gene>
    <name evidence="1" type="ORF">HCZ30_01800</name>
</gene>
<keyword evidence="2" id="KW-1185">Reference proteome</keyword>